<feature type="compositionally biased region" description="Low complexity" evidence="7">
    <location>
        <begin position="117"/>
        <end position="126"/>
    </location>
</feature>
<evidence type="ECO:0000256" key="6">
    <source>
        <dbReference type="ARBA" id="ARBA00023242"/>
    </source>
</evidence>
<dbReference type="InterPro" id="IPR000467">
    <property type="entry name" value="G_patch_dom"/>
</dbReference>
<dbReference type="PANTHER" id="PTHR23329">
    <property type="entry name" value="TUFTELIN-INTERACTING PROTEIN 11-RELATED"/>
    <property type="match status" value="1"/>
</dbReference>
<dbReference type="EMBL" id="GL883110">
    <property type="protein sequence ID" value="EGG06122.1"/>
    <property type="molecule type" value="Genomic_DNA"/>
</dbReference>
<dbReference type="GO" id="GO:0071008">
    <property type="term" value="C:U2-type post-mRNA release spliceosomal complex"/>
    <property type="evidence" value="ECO:0007669"/>
    <property type="project" value="TreeGrafter"/>
</dbReference>
<dbReference type="PANTHER" id="PTHR23329:SF1">
    <property type="entry name" value="TUFTELIN-INTERACTING PROTEIN 11"/>
    <property type="match status" value="1"/>
</dbReference>
<feature type="region of interest" description="Disordered" evidence="7">
    <location>
        <begin position="1"/>
        <end position="268"/>
    </location>
</feature>
<dbReference type="GO" id="GO:0003676">
    <property type="term" value="F:nucleic acid binding"/>
    <property type="evidence" value="ECO:0007669"/>
    <property type="project" value="InterPro"/>
</dbReference>
<evidence type="ECO:0000313" key="10">
    <source>
        <dbReference type="Proteomes" id="UP000001072"/>
    </source>
</evidence>
<evidence type="ECO:0000256" key="1">
    <source>
        <dbReference type="ARBA" id="ARBA00004123"/>
    </source>
</evidence>
<dbReference type="HOGENOM" id="CLU_007977_2_1_1"/>
<dbReference type="FunCoup" id="F4RNC2">
    <property type="interactions" value="624"/>
</dbReference>
<name>F4RNC2_MELLP</name>
<dbReference type="OrthoDB" id="4822at2759"/>
<reference evidence="10" key="1">
    <citation type="journal article" date="2011" name="Proc. Natl. Acad. Sci. U.S.A.">
        <title>Obligate biotrophy features unraveled by the genomic analysis of rust fungi.</title>
        <authorList>
            <person name="Duplessis S."/>
            <person name="Cuomo C.A."/>
            <person name="Lin Y.-C."/>
            <person name="Aerts A."/>
            <person name="Tisserant E."/>
            <person name="Veneault-Fourrey C."/>
            <person name="Joly D.L."/>
            <person name="Hacquard S."/>
            <person name="Amselem J."/>
            <person name="Cantarel B.L."/>
            <person name="Chiu R."/>
            <person name="Coutinho P.M."/>
            <person name="Feau N."/>
            <person name="Field M."/>
            <person name="Frey P."/>
            <person name="Gelhaye E."/>
            <person name="Goldberg J."/>
            <person name="Grabherr M.G."/>
            <person name="Kodira C.D."/>
            <person name="Kohler A."/>
            <person name="Kuees U."/>
            <person name="Lindquist E.A."/>
            <person name="Lucas S.M."/>
            <person name="Mago R."/>
            <person name="Mauceli E."/>
            <person name="Morin E."/>
            <person name="Murat C."/>
            <person name="Pangilinan J.L."/>
            <person name="Park R."/>
            <person name="Pearson M."/>
            <person name="Quesneville H."/>
            <person name="Rouhier N."/>
            <person name="Sakthikumar S."/>
            <person name="Salamov A.A."/>
            <person name="Schmutz J."/>
            <person name="Selles B."/>
            <person name="Shapiro H."/>
            <person name="Tanguay P."/>
            <person name="Tuskan G.A."/>
            <person name="Henrissat B."/>
            <person name="Van de Peer Y."/>
            <person name="Rouze P."/>
            <person name="Ellis J.G."/>
            <person name="Dodds P.N."/>
            <person name="Schein J.E."/>
            <person name="Zhong S."/>
            <person name="Hamelin R.C."/>
            <person name="Grigoriev I.V."/>
            <person name="Szabo L.J."/>
            <person name="Martin F."/>
        </authorList>
    </citation>
    <scope>NUCLEOTIDE SEQUENCE [LARGE SCALE GENOMIC DNA]</scope>
    <source>
        <strain evidence="10">98AG31 / pathotype 3-4-7</strain>
    </source>
</reference>
<dbReference type="InterPro" id="IPR022159">
    <property type="entry name" value="STIP/TFIP11_N"/>
</dbReference>
<organism evidence="10">
    <name type="scientific">Melampsora larici-populina (strain 98AG31 / pathotype 3-4-7)</name>
    <name type="common">Poplar leaf rust fungus</name>
    <dbReference type="NCBI Taxonomy" id="747676"/>
    <lineage>
        <taxon>Eukaryota</taxon>
        <taxon>Fungi</taxon>
        <taxon>Dikarya</taxon>
        <taxon>Basidiomycota</taxon>
        <taxon>Pucciniomycotina</taxon>
        <taxon>Pucciniomycetes</taxon>
        <taxon>Pucciniales</taxon>
        <taxon>Melampsoraceae</taxon>
        <taxon>Melampsora</taxon>
    </lineage>
</organism>
<evidence type="ECO:0000256" key="2">
    <source>
        <dbReference type="ARBA" id="ARBA00010900"/>
    </source>
</evidence>
<dbReference type="eggNOG" id="KOG2184">
    <property type="taxonomic scope" value="Eukaryota"/>
</dbReference>
<dbReference type="InterPro" id="IPR045211">
    <property type="entry name" value="TFP11/STIP/Ntr1"/>
</dbReference>
<feature type="compositionally biased region" description="Basic and acidic residues" evidence="7">
    <location>
        <begin position="30"/>
        <end position="44"/>
    </location>
</feature>
<dbReference type="Pfam" id="PF01585">
    <property type="entry name" value="G-patch"/>
    <property type="match status" value="1"/>
</dbReference>
<evidence type="ECO:0000259" key="8">
    <source>
        <dbReference type="PROSITE" id="PS50174"/>
    </source>
</evidence>
<accession>F4RNC2</accession>
<dbReference type="AlphaFoldDB" id="F4RNC2"/>
<comment type="similarity">
    <text evidence="2">Belongs to the TFP11/STIP family.</text>
</comment>
<dbReference type="VEuPathDB" id="FungiDB:MELLADRAFT_77914"/>
<dbReference type="Pfam" id="PF12457">
    <property type="entry name" value="TIP_N"/>
    <property type="match status" value="1"/>
</dbReference>
<feature type="compositionally biased region" description="Basic and acidic residues" evidence="7">
    <location>
        <begin position="311"/>
        <end position="354"/>
    </location>
</feature>
<feature type="compositionally biased region" description="Polar residues" evidence="7">
    <location>
        <begin position="199"/>
        <end position="210"/>
    </location>
</feature>
<evidence type="ECO:0000256" key="4">
    <source>
        <dbReference type="ARBA" id="ARBA00022728"/>
    </source>
</evidence>
<keyword evidence="4" id="KW-0747">Spliceosome</keyword>
<sequence>MGKRRNNLLDESDLDSSSNDSSADDDFEDGDLKAANELFRDPYQSKRAKKMRRDGKEDALYGVFGDEEEEENSRKSKKVDKRLHKTPLFVPSTSKDTLDPDVSAHESSIQGPGTQGGESDSSTSSGDESDQSDSEKHDEMENTAAMDEQDDPDMGNLNRPKLGLGAGLGLGASASNNDFRAMLSSGSTNPGLRRAGIGSKTTELDNQAINDSPMKGNSEAEDSPSLPRRSFLGASASESMQPIVQKKPLSRAEQQHFDKLASSKHSSMGLKMLEKMGWKSGTGLGAKGEGIVTPLESKVRPKGMGLSYEGFEERTKQAKEEDRRSGKIVDDDEDRKGRKVDRSQKETKVVREAWKAKPKAEKKKNKVIHRTYEDIISELADDPENAGLNSGLGEIIDLTGRKLPSLSTTLLHHSKGPTEESKEQRLPELMHNLALICDMGKGNLINLAKEGSAIKQKQEQLAKDRAKSAEMMKIKEEKLNNMKRIIAISSKIKATYLNILSIIKQDTQGAEICGMLEQFDESFNELLEFFQDDKRVEYDDMNLDEVAVSALAPILRRVWQNWDVLQQPNLSVAELKRFKKCFRLENNSNSSHQGNADDITSSMDFYYDKATRNPNVNRKMTAYESLIWNDWVPKIRSTVNSWDPVQCEDMIEVFVRWRPLLPQFVHDNFLDQLILPRLVSSIDSWRFRDRHSNSVSTNDEGAPSMALHLFVFPWLEHLGSYRNELVLQEVKLKLATWMKAWKFTAAEDSTKEQNMLQDLLVWKRDVFKRRDWDKLVLKNLVPNLAGYLKAHLIINPKQQDLKAFNTLLRWTTIITNREILDGLFSEFFVKWLETLWIWLVARTGNMDQIGAWSNWWKGVFPDHLNNEVPAIRVGFARGIEMMNQARSLSSLGLDLESKLEKPDLVARPLIDLSSSKDSQGRSGSKDKSRSKVTRRAGFEEVTFESIVEEEAALLNLILIPLGKSLESKGKYLYRVSREYQSNQKHSSGLVIYMEDDVVFVKTLSQDGTGAVDWEPMAVDEMLAKASALSKDD</sequence>
<dbReference type="KEGG" id="mlr:MELLADRAFT_77914"/>
<dbReference type="STRING" id="747676.F4RNC2"/>
<evidence type="ECO:0000256" key="3">
    <source>
        <dbReference type="ARBA" id="ARBA00022664"/>
    </source>
</evidence>
<dbReference type="RefSeq" id="XP_007410773.1">
    <property type="nucleotide sequence ID" value="XM_007410711.1"/>
</dbReference>
<dbReference type="GeneID" id="18933023"/>
<dbReference type="SMART" id="SM00443">
    <property type="entry name" value="G_patch"/>
    <property type="match status" value="1"/>
</dbReference>
<dbReference type="PROSITE" id="PS50174">
    <property type="entry name" value="G_PATCH"/>
    <property type="match status" value="1"/>
</dbReference>
<feature type="region of interest" description="Disordered" evidence="7">
    <location>
        <begin position="309"/>
        <end position="354"/>
    </location>
</feature>
<comment type="subcellular location">
    <subcellularLocation>
        <location evidence="1">Nucleus</location>
    </subcellularLocation>
</comment>
<evidence type="ECO:0000256" key="7">
    <source>
        <dbReference type="SAM" id="MobiDB-lite"/>
    </source>
</evidence>
<evidence type="ECO:0000313" key="9">
    <source>
        <dbReference type="EMBL" id="EGG06122.1"/>
    </source>
</evidence>
<dbReference type="Proteomes" id="UP000001072">
    <property type="component" value="Unassembled WGS sequence"/>
</dbReference>
<keyword evidence="10" id="KW-1185">Reference proteome</keyword>
<dbReference type="InParanoid" id="F4RNC2"/>
<keyword evidence="3" id="KW-0507">mRNA processing</keyword>
<dbReference type="GO" id="GO:0000390">
    <property type="term" value="P:spliceosomal complex disassembly"/>
    <property type="evidence" value="ECO:0007669"/>
    <property type="project" value="InterPro"/>
</dbReference>
<feature type="domain" description="G-patch" evidence="8">
    <location>
        <begin position="265"/>
        <end position="311"/>
    </location>
</feature>
<protein>
    <recommendedName>
        <fullName evidence="8">G-patch domain-containing protein</fullName>
    </recommendedName>
</protein>
<dbReference type="InterPro" id="IPR022783">
    <property type="entry name" value="GCFC_dom"/>
</dbReference>
<dbReference type="Pfam" id="PF07842">
    <property type="entry name" value="GCFC"/>
    <property type="match status" value="1"/>
</dbReference>
<gene>
    <name evidence="9" type="ORF">MELLADRAFT_77914</name>
</gene>
<evidence type="ECO:0000256" key="5">
    <source>
        <dbReference type="ARBA" id="ARBA00023187"/>
    </source>
</evidence>
<proteinExistence type="inferred from homology"/>
<keyword evidence="5" id="KW-0508">mRNA splicing</keyword>
<feature type="compositionally biased region" description="Basic residues" evidence="7">
    <location>
        <begin position="75"/>
        <end position="85"/>
    </location>
</feature>
<keyword evidence="6" id="KW-0539">Nucleus</keyword>